<dbReference type="PRINTS" id="PR00081">
    <property type="entry name" value="GDHRDH"/>
</dbReference>
<proteinExistence type="predicted"/>
<evidence type="ECO:0000313" key="3">
    <source>
        <dbReference type="EMBL" id="WUT43496.1"/>
    </source>
</evidence>
<reference evidence="3" key="1">
    <citation type="submission" date="2022-10" db="EMBL/GenBank/DDBJ databases">
        <title>The complete genomes of actinobacterial strains from the NBC collection.</title>
        <authorList>
            <person name="Joergensen T.S."/>
            <person name="Alvarez Arevalo M."/>
            <person name="Sterndorff E.B."/>
            <person name="Faurdal D."/>
            <person name="Vuksanovic O."/>
            <person name="Mourched A.-S."/>
            <person name="Charusanti P."/>
            <person name="Shaw S."/>
            <person name="Blin K."/>
            <person name="Weber T."/>
        </authorList>
    </citation>
    <scope>NUCLEOTIDE SEQUENCE</scope>
    <source>
        <strain evidence="3">NBC_00686</strain>
    </source>
</reference>
<dbReference type="InterPro" id="IPR002347">
    <property type="entry name" value="SDR_fam"/>
</dbReference>
<keyword evidence="4" id="KW-1185">Reference proteome</keyword>
<gene>
    <name evidence="3" type="ORF">OG929_14815</name>
</gene>
<name>A0ABZ1WUM0_9ACTN</name>
<protein>
    <submittedName>
        <fullName evidence="3">SDR family NAD(P)-dependent oxidoreductase</fullName>
    </submittedName>
</protein>
<dbReference type="Gene3D" id="3.40.50.720">
    <property type="entry name" value="NAD(P)-binding Rossmann-like Domain"/>
    <property type="match status" value="1"/>
</dbReference>
<keyword evidence="1" id="KW-0521">NADP</keyword>
<dbReference type="EMBL" id="CP109011">
    <property type="protein sequence ID" value="WUT43496.1"/>
    <property type="molecule type" value="Genomic_DNA"/>
</dbReference>
<dbReference type="RefSeq" id="WP_329263620.1">
    <property type="nucleotide sequence ID" value="NZ_CP109011.1"/>
</dbReference>
<evidence type="ECO:0000313" key="4">
    <source>
        <dbReference type="Proteomes" id="UP001432168"/>
    </source>
</evidence>
<dbReference type="PANTHER" id="PTHR43544">
    <property type="entry name" value="SHORT-CHAIN DEHYDROGENASE/REDUCTASE"/>
    <property type="match status" value="1"/>
</dbReference>
<dbReference type="Proteomes" id="UP001432168">
    <property type="component" value="Chromosome"/>
</dbReference>
<accession>A0ABZ1WUM0</accession>
<organism evidence="3 4">
    <name type="scientific">Streptomyces pseudovenezuelae</name>
    <dbReference type="NCBI Taxonomy" id="67350"/>
    <lineage>
        <taxon>Bacteria</taxon>
        <taxon>Bacillati</taxon>
        <taxon>Actinomycetota</taxon>
        <taxon>Actinomycetes</taxon>
        <taxon>Kitasatosporales</taxon>
        <taxon>Streptomycetaceae</taxon>
        <taxon>Streptomyces</taxon>
        <taxon>Streptomyces aurantiacus group</taxon>
    </lineage>
</organism>
<dbReference type="InterPro" id="IPR051468">
    <property type="entry name" value="Fungal_SecMetab_SDRs"/>
</dbReference>
<dbReference type="PANTHER" id="PTHR43544:SF7">
    <property type="entry name" value="NADB-LER2"/>
    <property type="match status" value="1"/>
</dbReference>
<evidence type="ECO:0000256" key="2">
    <source>
        <dbReference type="ARBA" id="ARBA00023002"/>
    </source>
</evidence>
<evidence type="ECO:0000256" key="1">
    <source>
        <dbReference type="ARBA" id="ARBA00022857"/>
    </source>
</evidence>
<dbReference type="Pfam" id="PF00106">
    <property type="entry name" value="adh_short"/>
    <property type="match status" value="1"/>
</dbReference>
<dbReference type="SUPFAM" id="SSF51735">
    <property type="entry name" value="NAD(P)-binding Rossmann-fold domains"/>
    <property type="match status" value="1"/>
</dbReference>
<keyword evidence="2" id="KW-0560">Oxidoreductase</keyword>
<sequence>MTSPGREATPDDGRPMAIVTGAARGLGLHLAGQLAGRGLRTICVVRNPLDTARLDGFGDLVRPVVGDVRDAAVGRRVAREVGEGAVCLLIHNAGVAHPPRTLGELAVDEVLHSFSTHCLGPLRLTQALLPALRRSPFATVVHVSSRRGSFAVAAEDDAPGGKHYAYRIGKAAQNMMSLCLRQELAGLRIRVVAVHPGELRTAMGAPGAPDTPATAAADLVRMVLTHPQEGLPPFMVRAGDPHPW</sequence>
<dbReference type="InterPro" id="IPR036291">
    <property type="entry name" value="NAD(P)-bd_dom_sf"/>
</dbReference>